<dbReference type="EMBL" id="LCOY01000002">
    <property type="protein sequence ID" value="KKU88773.1"/>
    <property type="molecule type" value="Genomic_DNA"/>
</dbReference>
<evidence type="ECO:0000313" key="2">
    <source>
        <dbReference type="EMBL" id="KKU88773.1"/>
    </source>
</evidence>
<accession>A0A0G1WEM0</accession>
<organism evidence="2 3">
    <name type="scientific">Candidatus Gottesmanbacteria bacterium GW2011_GWA2_47_9</name>
    <dbReference type="NCBI Taxonomy" id="1618445"/>
    <lineage>
        <taxon>Bacteria</taxon>
        <taxon>Candidatus Gottesmaniibacteriota</taxon>
    </lineage>
</organism>
<gene>
    <name evidence="2" type="ORF">UY16_C0002G0045</name>
</gene>
<protein>
    <submittedName>
        <fullName evidence="2">Uncharacterized protein</fullName>
    </submittedName>
</protein>
<keyword evidence="1" id="KW-0812">Transmembrane</keyword>
<evidence type="ECO:0000256" key="1">
    <source>
        <dbReference type="SAM" id="Phobius"/>
    </source>
</evidence>
<keyword evidence="1" id="KW-0472">Membrane</keyword>
<comment type="caution">
    <text evidence="2">The sequence shown here is derived from an EMBL/GenBank/DDBJ whole genome shotgun (WGS) entry which is preliminary data.</text>
</comment>
<evidence type="ECO:0000313" key="3">
    <source>
        <dbReference type="Proteomes" id="UP000034739"/>
    </source>
</evidence>
<name>A0A0G1WEM0_9BACT</name>
<dbReference type="AlphaFoldDB" id="A0A0G1WEM0"/>
<keyword evidence="1" id="KW-1133">Transmembrane helix</keyword>
<dbReference type="Proteomes" id="UP000034739">
    <property type="component" value="Unassembled WGS sequence"/>
</dbReference>
<proteinExistence type="predicted"/>
<feature type="transmembrane region" description="Helical" evidence="1">
    <location>
        <begin position="12"/>
        <end position="28"/>
    </location>
</feature>
<reference evidence="2 3" key="1">
    <citation type="journal article" date="2015" name="Nature">
        <title>rRNA introns, odd ribosomes, and small enigmatic genomes across a large radiation of phyla.</title>
        <authorList>
            <person name="Brown C.T."/>
            <person name="Hug L.A."/>
            <person name="Thomas B.C."/>
            <person name="Sharon I."/>
            <person name="Castelle C.J."/>
            <person name="Singh A."/>
            <person name="Wilkins M.J."/>
            <person name="Williams K.H."/>
            <person name="Banfield J.F."/>
        </authorList>
    </citation>
    <scope>NUCLEOTIDE SEQUENCE [LARGE SCALE GENOMIC DNA]</scope>
</reference>
<sequence>MNKERDTDRDILLLSVFTFMTVGLWIFFELVKTAKTTTVTTNVQQIITPFSPKIDTDILNTLSTRRTY</sequence>